<dbReference type="SMART" id="SM01204">
    <property type="entry name" value="FIST_C"/>
    <property type="match status" value="1"/>
</dbReference>
<feature type="domain" description="FIST C-domain" evidence="2">
    <location>
        <begin position="233"/>
        <end position="363"/>
    </location>
</feature>
<dbReference type="InterPro" id="IPR019494">
    <property type="entry name" value="FIST_C"/>
</dbReference>
<dbReference type="SMART" id="SM00897">
    <property type="entry name" value="FIST"/>
    <property type="match status" value="1"/>
</dbReference>
<name>A0A369X0C9_9GAMM</name>
<reference evidence="3 4" key="1">
    <citation type="submission" date="2018-07" db="EMBL/GenBank/DDBJ databases">
        <title>Motiliproteus coralliicola sp. nov., a bacterium isolated from Coral.</title>
        <authorList>
            <person name="Wang G."/>
        </authorList>
    </citation>
    <scope>NUCLEOTIDE SEQUENCE [LARGE SCALE GENOMIC DNA]</scope>
    <source>
        <strain evidence="3 4">C34</strain>
    </source>
</reference>
<dbReference type="AlphaFoldDB" id="A0A369X0C9"/>
<dbReference type="PANTHER" id="PTHR40252:SF2">
    <property type="entry name" value="BLR0328 PROTEIN"/>
    <property type="match status" value="1"/>
</dbReference>
<keyword evidence="4" id="KW-1185">Reference proteome</keyword>
<evidence type="ECO:0000313" key="4">
    <source>
        <dbReference type="Proteomes" id="UP000253769"/>
    </source>
</evidence>
<dbReference type="Pfam" id="PF08495">
    <property type="entry name" value="FIST"/>
    <property type="match status" value="1"/>
</dbReference>
<dbReference type="Pfam" id="PF10442">
    <property type="entry name" value="FIST_C"/>
    <property type="match status" value="1"/>
</dbReference>
<proteinExistence type="predicted"/>
<gene>
    <name evidence="3" type="ORF">DV711_06645</name>
</gene>
<protein>
    <submittedName>
        <fullName evidence="3">GfdT protein</fullName>
    </submittedName>
</protein>
<evidence type="ECO:0000313" key="3">
    <source>
        <dbReference type="EMBL" id="RDE25225.1"/>
    </source>
</evidence>
<organism evidence="3 4">
    <name type="scientific">Motiliproteus coralliicola</name>
    <dbReference type="NCBI Taxonomy" id="2283196"/>
    <lineage>
        <taxon>Bacteria</taxon>
        <taxon>Pseudomonadati</taxon>
        <taxon>Pseudomonadota</taxon>
        <taxon>Gammaproteobacteria</taxon>
        <taxon>Oceanospirillales</taxon>
        <taxon>Oceanospirillaceae</taxon>
        <taxon>Motiliproteus</taxon>
    </lineage>
</organism>
<comment type="caution">
    <text evidence="3">The sequence shown here is derived from an EMBL/GenBank/DDBJ whole genome shotgun (WGS) entry which is preliminary data.</text>
</comment>
<dbReference type="OrthoDB" id="9807948at2"/>
<evidence type="ECO:0000259" key="2">
    <source>
        <dbReference type="SMART" id="SM01204"/>
    </source>
</evidence>
<accession>A0A369X0C9</accession>
<dbReference type="EMBL" id="QQOH01000001">
    <property type="protein sequence ID" value="RDE25225.1"/>
    <property type="molecule type" value="Genomic_DNA"/>
</dbReference>
<dbReference type="InterPro" id="IPR013702">
    <property type="entry name" value="FIST_domain_N"/>
</dbReference>
<dbReference type="NCBIfam" id="NF041558">
    <property type="entry name" value="NosP"/>
    <property type="match status" value="1"/>
</dbReference>
<dbReference type="PANTHER" id="PTHR40252">
    <property type="entry name" value="BLR0328 PROTEIN"/>
    <property type="match status" value="1"/>
</dbReference>
<dbReference type="Proteomes" id="UP000253769">
    <property type="component" value="Unassembled WGS sequence"/>
</dbReference>
<feature type="domain" description="FIST" evidence="1">
    <location>
        <begin position="31"/>
        <end position="232"/>
    </location>
</feature>
<sequence length="383" mass="42174">MPRAGVLTSVTHDQDVEAAAQQLYAELTICPLSLVLFFCASHYDLEALSSALQRRFGEIPLVGCTTAGEIGTDGYISGSISAIGFCEQDFAIEAALVNNLADFSFSDAQSLVHGILDGCQSRQVAPIKGHSFALALLDGLSVREEQLLNVLNAHLGSIPLLGGSAGDDLYFRDTHVYFEGHFHSDAAILMVVNSRCSFEVFSIDHLSDTRDKLVVTEADSSERRVYEFNAVPAAQEYARTIGLEIDQLTPEVFAMNPLSVRIGDRFYSRAIQKVNDDLSLTFYCAVETGIVLTRARCGDMVQGLEQLFDDIERKIGPPQLVIGYDCIFRRLESQQLGLDESIRRIFQRYRVLGFNTYGEQLDGMHLNQTFTGVALGGCDGEQR</sequence>
<evidence type="ECO:0000259" key="1">
    <source>
        <dbReference type="SMART" id="SM00897"/>
    </source>
</evidence>